<accession>A0A072PYW4</accession>
<gene>
    <name evidence="1" type="ORF">A1O9_02342</name>
</gene>
<comment type="caution">
    <text evidence="1">The sequence shown here is derived from an EMBL/GenBank/DDBJ whole genome shotgun (WGS) entry which is preliminary data.</text>
</comment>
<dbReference type="AlphaFoldDB" id="A0A072PYW4"/>
<evidence type="ECO:0000313" key="1">
    <source>
        <dbReference type="EMBL" id="KEF60780.1"/>
    </source>
</evidence>
<dbReference type="GeneID" id="25277286"/>
<evidence type="ECO:0000313" key="2">
    <source>
        <dbReference type="Proteomes" id="UP000027920"/>
    </source>
</evidence>
<reference evidence="1 2" key="1">
    <citation type="submission" date="2013-03" db="EMBL/GenBank/DDBJ databases">
        <title>The Genome Sequence of Exophiala aquamarina CBS 119918.</title>
        <authorList>
            <consortium name="The Broad Institute Genomics Platform"/>
            <person name="Cuomo C."/>
            <person name="de Hoog S."/>
            <person name="Gorbushina A."/>
            <person name="Walker B."/>
            <person name="Young S.K."/>
            <person name="Zeng Q."/>
            <person name="Gargeya S."/>
            <person name="Fitzgerald M."/>
            <person name="Haas B."/>
            <person name="Abouelleil A."/>
            <person name="Allen A.W."/>
            <person name="Alvarado L."/>
            <person name="Arachchi H.M."/>
            <person name="Berlin A.M."/>
            <person name="Chapman S.B."/>
            <person name="Gainer-Dewar J."/>
            <person name="Goldberg J."/>
            <person name="Griggs A."/>
            <person name="Gujja S."/>
            <person name="Hansen M."/>
            <person name="Howarth C."/>
            <person name="Imamovic A."/>
            <person name="Ireland A."/>
            <person name="Larimer J."/>
            <person name="McCowan C."/>
            <person name="Murphy C."/>
            <person name="Pearson M."/>
            <person name="Poon T.W."/>
            <person name="Priest M."/>
            <person name="Roberts A."/>
            <person name="Saif S."/>
            <person name="Shea T."/>
            <person name="Sisk P."/>
            <person name="Sykes S."/>
            <person name="Wortman J."/>
            <person name="Nusbaum C."/>
            <person name="Birren B."/>
        </authorList>
    </citation>
    <scope>NUCLEOTIDE SEQUENCE [LARGE SCALE GENOMIC DNA]</scope>
    <source>
        <strain evidence="1 2">CBS 119918</strain>
    </source>
</reference>
<name>A0A072PYW4_9EURO</name>
<keyword evidence="2" id="KW-1185">Reference proteome</keyword>
<dbReference type="OrthoDB" id="4160673at2759"/>
<dbReference type="Proteomes" id="UP000027920">
    <property type="component" value="Unassembled WGS sequence"/>
</dbReference>
<dbReference type="EMBL" id="AMGV01000002">
    <property type="protein sequence ID" value="KEF60780.1"/>
    <property type="molecule type" value="Genomic_DNA"/>
</dbReference>
<proteinExistence type="predicted"/>
<dbReference type="STRING" id="1182545.A0A072PYW4"/>
<sequence length="498" mass="55603">MTELSELDLQNCQGIYNIDSDCTILGFGSGTGTHPQLLHEPKCTCGAPCPSVHRYSDVAKLLNFSRTLDLLLAKLGRKLKNFAKSTDFFQKSLSNSRENFMSEIRPNPLAATANTQLLLRRHRDVINLHRQIGRFRDEVVVPVEQSLQDLHNAIPQFVPRYVTLFRSRFDILEYRAMVVRIADDLKLANHLLKLADPSRSVQRQGLKMLQFVCKQSLACMVYCQDALSNDVAASAPPVAAELRLQNAQFFILAKASGLKLSSLGYGDTCPPSPIPTEAVHNSLLKIMEEVGPAFHGRNAFVSTAKAFQDYISSSDTNETTILPMITNDSSRQIEKSWGNHELGALTTCVHSHIYSKRSFPAGCADCGLSRPPTPRISEKFNTFREAEFLKTIHALSARTYGSTPNRLEEKFEANAVDEALSLGACQSPKPDKSNLVRSPVSEHVMEVKQEAVDQVLSNLGDRDRKDLENSEQKEFITRDQKDLENRKKFLAALHKMGI</sequence>
<dbReference type="RefSeq" id="XP_013263370.1">
    <property type="nucleotide sequence ID" value="XM_013407916.1"/>
</dbReference>
<organism evidence="1 2">
    <name type="scientific">Exophiala aquamarina CBS 119918</name>
    <dbReference type="NCBI Taxonomy" id="1182545"/>
    <lineage>
        <taxon>Eukaryota</taxon>
        <taxon>Fungi</taxon>
        <taxon>Dikarya</taxon>
        <taxon>Ascomycota</taxon>
        <taxon>Pezizomycotina</taxon>
        <taxon>Eurotiomycetes</taxon>
        <taxon>Chaetothyriomycetidae</taxon>
        <taxon>Chaetothyriales</taxon>
        <taxon>Herpotrichiellaceae</taxon>
        <taxon>Exophiala</taxon>
    </lineage>
</organism>
<dbReference type="HOGENOM" id="CLU_030964_0_0_1"/>
<dbReference type="VEuPathDB" id="FungiDB:A1O9_02342"/>
<protein>
    <submittedName>
        <fullName evidence="1">Uncharacterized protein</fullName>
    </submittedName>
</protein>